<dbReference type="EMBL" id="SEOQ01001175">
    <property type="protein sequence ID" value="TFY53279.1"/>
    <property type="molecule type" value="Genomic_DNA"/>
</dbReference>
<evidence type="ECO:0000313" key="1">
    <source>
        <dbReference type="EMBL" id="TFY53279.1"/>
    </source>
</evidence>
<dbReference type="AlphaFoldDB" id="A0A4Y9XXG0"/>
<proteinExistence type="predicted"/>
<organism evidence="1 2">
    <name type="scientific">Dentipellis fragilis</name>
    <dbReference type="NCBI Taxonomy" id="205917"/>
    <lineage>
        <taxon>Eukaryota</taxon>
        <taxon>Fungi</taxon>
        <taxon>Dikarya</taxon>
        <taxon>Basidiomycota</taxon>
        <taxon>Agaricomycotina</taxon>
        <taxon>Agaricomycetes</taxon>
        <taxon>Russulales</taxon>
        <taxon>Hericiaceae</taxon>
        <taxon>Dentipellis</taxon>
    </lineage>
</organism>
<comment type="caution">
    <text evidence="1">The sequence shown here is derived from an EMBL/GenBank/DDBJ whole genome shotgun (WGS) entry which is preliminary data.</text>
</comment>
<sequence>MQASSDSGSVWVGDGGKDDTFCQSSMSADRRQMSVQTLRSVNATLSRHRDTMMSQGVTFLGASRRDFEGMGWHATERYPMLIAVHNLHKLKWIESLQAEDDEWEEDEDGYDEVRESDADAEAEKIARRMNMNDQLWAEFSKAQAEVTASFSTPAPVSRLPQVSSNAAPPAPVTTLPPTPALITAPLHTSTETLAIAGDNKQQKKLLPLCVQF</sequence>
<keyword evidence="2" id="KW-1185">Reference proteome</keyword>
<accession>A0A4Y9XXG0</accession>
<reference evidence="1 2" key="1">
    <citation type="submission" date="2019-02" db="EMBL/GenBank/DDBJ databases">
        <title>Genome sequencing of the rare red list fungi Dentipellis fragilis.</title>
        <authorList>
            <person name="Buettner E."/>
            <person name="Kellner H."/>
        </authorList>
    </citation>
    <scope>NUCLEOTIDE SEQUENCE [LARGE SCALE GENOMIC DNA]</scope>
    <source>
        <strain evidence="1 2">DSM 105465</strain>
    </source>
</reference>
<dbReference type="Proteomes" id="UP000298327">
    <property type="component" value="Unassembled WGS sequence"/>
</dbReference>
<gene>
    <name evidence="1" type="ORF">EVG20_g10193</name>
</gene>
<name>A0A4Y9XXG0_9AGAM</name>
<evidence type="ECO:0000313" key="2">
    <source>
        <dbReference type="Proteomes" id="UP000298327"/>
    </source>
</evidence>
<protein>
    <submittedName>
        <fullName evidence="1">Uncharacterized protein</fullName>
    </submittedName>
</protein>